<evidence type="ECO:0000313" key="9">
    <source>
        <dbReference type="EnsemblPlants" id="EMT22735"/>
    </source>
</evidence>
<evidence type="ECO:0000256" key="7">
    <source>
        <dbReference type="SAM" id="MobiDB-lite"/>
    </source>
</evidence>
<name>M8BCX4_AEGTA</name>
<dbReference type="InterPro" id="IPR012923">
    <property type="entry name" value="Csm3"/>
</dbReference>
<dbReference type="GO" id="GO:0043111">
    <property type="term" value="P:replication fork arrest"/>
    <property type="evidence" value="ECO:0007669"/>
    <property type="project" value="TreeGrafter"/>
</dbReference>
<feature type="compositionally biased region" description="Polar residues" evidence="7">
    <location>
        <begin position="355"/>
        <end position="365"/>
    </location>
</feature>
<dbReference type="GO" id="GO:0031298">
    <property type="term" value="C:replication fork protection complex"/>
    <property type="evidence" value="ECO:0007669"/>
    <property type="project" value="TreeGrafter"/>
</dbReference>
<dbReference type="GO" id="GO:0031297">
    <property type="term" value="P:replication fork processing"/>
    <property type="evidence" value="ECO:0007669"/>
    <property type="project" value="UniProtKB-UniRule"/>
</dbReference>
<feature type="domain" description="Chromosome segregation in meiosis protein 3" evidence="8">
    <location>
        <begin position="147"/>
        <end position="223"/>
    </location>
</feature>
<dbReference type="AlphaFoldDB" id="M8BCX4"/>
<reference evidence="9" key="1">
    <citation type="submission" date="2015-06" db="UniProtKB">
        <authorList>
            <consortium name="EnsemblPlants"/>
        </authorList>
    </citation>
    <scope>IDENTIFICATION</scope>
</reference>
<feature type="compositionally biased region" description="Low complexity" evidence="7">
    <location>
        <begin position="97"/>
        <end position="106"/>
    </location>
</feature>
<evidence type="ECO:0000259" key="8">
    <source>
        <dbReference type="Pfam" id="PF07962"/>
    </source>
</evidence>
<dbReference type="EnsemblPlants" id="EMT22735">
    <property type="protein sequence ID" value="EMT22735"/>
    <property type="gene ID" value="F775_52322"/>
</dbReference>
<feature type="region of interest" description="Disordered" evidence="7">
    <location>
        <begin position="25"/>
        <end position="151"/>
    </location>
</feature>
<evidence type="ECO:0000256" key="5">
    <source>
        <dbReference type="ARBA" id="ARBA00023306"/>
    </source>
</evidence>
<evidence type="ECO:0000256" key="6">
    <source>
        <dbReference type="RuleBase" id="RU366049"/>
    </source>
</evidence>
<evidence type="ECO:0000256" key="2">
    <source>
        <dbReference type="ARBA" id="ARBA00006075"/>
    </source>
</evidence>
<evidence type="ECO:0000256" key="3">
    <source>
        <dbReference type="ARBA" id="ARBA00022763"/>
    </source>
</evidence>
<evidence type="ECO:0000256" key="4">
    <source>
        <dbReference type="ARBA" id="ARBA00023242"/>
    </source>
</evidence>
<feature type="compositionally biased region" description="Basic and acidic residues" evidence="7">
    <location>
        <begin position="324"/>
        <end position="345"/>
    </location>
</feature>
<proteinExistence type="inferred from homology"/>
<keyword evidence="4 6" id="KW-0539">Nucleus</keyword>
<dbReference type="Pfam" id="PF07962">
    <property type="entry name" value="Swi3"/>
    <property type="match status" value="1"/>
</dbReference>
<protein>
    <recommendedName>
        <fullName evidence="8">Chromosome segregation in meiosis protein 3 domain-containing protein</fullName>
    </recommendedName>
</protein>
<dbReference type="PANTHER" id="PTHR13220:SF11">
    <property type="entry name" value="TIMELESS-INTERACTING PROTEIN"/>
    <property type="match status" value="1"/>
</dbReference>
<feature type="region of interest" description="Disordered" evidence="7">
    <location>
        <begin position="1"/>
        <end position="20"/>
    </location>
</feature>
<keyword evidence="5 6" id="KW-0131">Cell cycle</keyword>
<feature type="compositionally biased region" description="Low complexity" evidence="7">
    <location>
        <begin position="115"/>
        <end position="125"/>
    </location>
</feature>
<dbReference type="InterPro" id="IPR040038">
    <property type="entry name" value="TIPIN/Csm3/Swi3"/>
</dbReference>
<feature type="compositionally biased region" description="Pro residues" evidence="7">
    <location>
        <begin position="66"/>
        <end position="96"/>
    </location>
</feature>
<accession>M8BCX4</accession>
<dbReference type="GO" id="GO:0003677">
    <property type="term" value="F:DNA binding"/>
    <property type="evidence" value="ECO:0007669"/>
    <property type="project" value="TreeGrafter"/>
</dbReference>
<dbReference type="PANTHER" id="PTHR13220">
    <property type="entry name" value="TIMELESS INTERACTING-RELATED"/>
    <property type="match status" value="1"/>
</dbReference>
<feature type="region of interest" description="Disordered" evidence="7">
    <location>
        <begin position="287"/>
        <end position="365"/>
    </location>
</feature>
<dbReference type="GO" id="GO:0006974">
    <property type="term" value="P:DNA damage response"/>
    <property type="evidence" value="ECO:0007669"/>
    <property type="project" value="UniProtKB-KW"/>
</dbReference>
<organism evidence="9">
    <name type="scientific">Aegilops tauschii</name>
    <name type="common">Tausch's goatgrass</name>
    <name type="synonym">Aegilops squarrosa</name>
    <dbReference type="NCBI Taxonomy" id="37682"/>
    <lineage>
        <taxon>Eukaryota</taxon>
        <taxon>Viridiplantae</taxon>
        <taxon>Streptophyta</taxon>
        <taxon>Embryophyta</taxon>
        <taxon>Tracheophyta</taxon>
        <taxon>Spermatophyta</taxon>
        <taxon>Magnoliopsida</taxon>
        <taxon>Liliopsida</taxon>
        <taxon>Poales</taxon>
        <taxon>Poaceae</taxon>
        <taxon>BOP clade</taxon>
        <taxon>Pooideae</taxon>
        <taxon>Triticodae</taxon>
        <taxon>Triticeae</taxon>
        <taxon>Triticinae</taxon>
        <taxon>Aegilops</taxon>
    </lineage>
</organism>
<comment type="similarity">
    <text evidence="2 6">Belongs to the CSM3 family.</text>
</comment>
<evidence type="ECO:0000256" key="1">
    <source>
        <dbReference type="ARBA" id="ARBA00004123"/>
    </source>
</evidence>
<sequence>MSNIHWSPETETEGKWMAPTHLVVPAKREATNRSPRPLRFPNPEIHLLPLPSHGGVGTDGLLQVRPPRPQGPPPPFPRLPLRPAHPPPPTPTPNPNPAAGAARFAPYKPRQFSKPAAGPDPAAPAEGEEAPQDGAKKKKKERATRPKLTPDLLLSDDGLGFVLRYFPKAFKPRARPGSEVEDLGNLIKLYADWHSRLIPYYSFDQFVRKAEKVGASSRVRNYRILEIILPFGVSFHAVTYGTTQEDPILGTEPPSTDNHEDVDPFAMESDDVDPMQEDLLNEIYEKTADEPVLRSGDGGAEQPVAPREAEKHQDGEDGGGSKPSKVELTEEQKARMEANRLKALERAAAARARASQSQPTTETTT</sequence>
<keyword evidence="3 6" id="KW-0227">DNA damage</keyword>
<comment type="subcellular location">
    <subcellularLocation>
        <location evidence="1 6">Nucleus</location>
    </subcellularLocation>
</comment>
<comment type="function">
    <text evidence="6">Plays an important role in the control of DNA replication and the maintenance of replication fork stability.</text>
</comment>
<dbReference type="GO" id="GO:0000076">
    <property type="term" value="P:DNA replication checkpoint signaling"/>
    <property type="evidence" value="ECO:0007669"/>
    <property type="project" value="UniProtKB-UniRule"/>
</dbReference>